<gene>
    <name evidence="3" type="ORF">JX265_008329</name>
</gene>
<evidence type="ECO:0000259" key="2">
    <source>
        <dbReference type="Pfam" id="PF07110"/>
    </source>
</evidence>
<dbReference type="Proteomes" id="UP000829685">
    <property type="component" value="Unassembled WGS sequence"/>
</dbReference>
<feature type="domain" description="EthD" evidence="2">
    <location>
        <begin position="18"/>
        <end position="99"/>
    </location>
</feature>
<dbReference type="Pfam" id="PF07110">
    <property type="entry name" value="EthD"/>
    <property type="match status" value="1"/>
</dbReference>
<dbReference type="InterPro" id="IPR009799">
    <property type="entry name" value="EthD_dom"/>
</dbReference>
<sequence>MSKLERVLRLAGTYRRSENLSEKQFYEYISGRHGVECAKIHAKYGVLKYQMAFNTASMRALADSMRISYRMDDHDVEIEYYFKDAAALVALSADKDFQALHIECLPYVQINKSTATMTWIEVYVDNGELVNISSEGKSLQPSFEEQSSVEPALPVANYHDDAGNA</sequence>
<name>A0A9P9WI16_9PEZI</name>
<keyword evidence="4" id="KW-1185">Reference proteome</keyword>
<accession>A0A9P9WI16</accession>
<dbReference type="GO" id="GO:0016491">
    <property type="term" value="F:oxidoreductase activity"/>
    <property type="evidence" value="ECO:0007669"/>
    <property type="project" value="InterPro"/>
</dbReference>
<comment type="caution">
    <text evidence="3">The sequence shown here is derived from an EMBL/GenBank/DDBJ whole genome shotgun (WGS) entry which is preliminary data.</text>
</comment>
<comment type="similarity">
    <text evidence="1">Belongs to the tpcK family.</text>
</comment>
<evidence type="ECO:0000256" key="1">
    <source>
        <dbReference type="ARBA" id="ARBA00005986"/>
    </source>
</evidence>
<protein>
    <recommendedName>
        <fullName evidence="2">EthD domain-containing protein</fullName>
    </recommendedName>
</protein>
<evidence type="ECO:0000313" key="3">
    <source>
        <dbReference type="EMBL" id="KAI1864605.1"/>
    </source>
</evidence>
<dbReference type="AlphaFoldDB" id="A0A9P9WI16"/>
<organism evidence="3 4">
    <name type="scientific">Neoarthrinium moseri</name>
    <dbReference type="NCBI Taxonomy" id="1658444"/>
    <lineage>
        <taxon>Eukaryota</taxon>
        <taxon>Fungi</taxon>
        <taxon>Dikarya</taxon>
        <taxon>Ascomycota</taxon>
        <taxon>Pezizomycotina</taxon>
        <taxon>Sordariomycetes</taxon>
        <taxon>Xylariomycetidae</taxon>
        <taxon>Amphisphaeriales</taxon>
        <taxon>Apiosporaceae</taxon>
        <taxon>Neoarthrinium</taxon>
    </lineage>
</organism>
<dbReference type="EMBL" id="JAFIMR010000023">
    <property type="protein sequence ID" value="KAI1864605.1"/>
    <property type="molecule type" value="Genomic_DNA"/>
</dbReference>
<proteinExistence type="inferred from homology"/>
<dbReference type="Gene3D" id="3.30.70.100">
    <property type="match status" value="1"/>
</dbReference>
<reference evidence="3" key="1">
    <citation type="submission" date="2021-03" db="EMBL/GenBank/DDBJ databases">
        <title>Revisited historic fungal species revealed as producer of novel bioactive compounds through whole genome sequencing and comparative genomics.</title>
        <authorList>
            <person name="Vignolle G.A."/>
            <person name="Hochenegger N."/>
            <person name="Mach R.L."/>
            <person name="Mach-Aigner A.R."/>
            <person name="Javad Rahimi M."/>
            <person name="Salim K.A."/>
            <person name="Chan C.M."/>
            <person name="Lim L.B.L."/>
            <person name="Cai F."/>
            <person name="Druzhinina I.S."/>
            <person name="U'Ren J.M."/>
            <person name="Derntl C."/>
        </authorList>
    </citation>
    <scope>NUCLEOTIDE SEQUENCE</scope>
    <source>
        <strain evidence="3">TUCIM 5799</strain>
    </source>
</reference>
<evidence type="ECO:0000313" key="4">
    <source>
        <dbReference type="Proteomes" id="UP000829685"/>
    </source>
</evidence>